<gene>
    <name evidence="1" type="ORF">THMIRHAT_00130</name>
</gene>
<organism evidence="1 2">
    <name type="scientific">Thiosulfativibrio zosterae</name>
    <dbReference type="NCBI Taxonomy" id="2675053"/>
    <lineage>
        <taxon>Bacteria</taxon>
        <taxon>Pseudomonadati</taxon>
        <taxon>Pseudomonadota</taxon>
        <taxon>Gammaproteobacteria</taxon>
        <taxon>Thiotrichales</taxon>
        <taxon>Piscirickettsiaceae</taxon>
        <taxon>Thiosulfativibrio</taxon>
    </lineage>
</organism>
<name>A0A6F8PJN2_9GAMM</name>
<evidence type="ECO:0000313" key="1">
    <source>
        <dbReference type="EMBL" id="BBP42267.1"/>
    </source>
</evidence>
<protein>
    <submittedName>
        <fullName evidence="1">Uncharacterized protein</fullName>
    </submittedName>
</protein>
<dbReference type="Proteomes" id="UP000501466">
    <property type="component" value="Chromosome"/>
</dbReference>
<dbReference type="EMBL" id="AP021888">
    <property type="protein sequence ID" value="BBP42267.1"/>
    <property type="molecule type" value="Genomic_DNA"/>
</dbReference>
<sequence>MPKFNLLPVIKQSNPKPLLAIPSALRFVTHNSLKGFPMPRMTLQISDTLDHQLRDLANAQSLSRYEIA</sequence>
<dbReference type="KEGG" id="tzo:THMIRHAT_00130"/>
<keyword evidence="2" id="KW-1185">Reference proteome</keyword>
<accession>A0A6F8PJN2</accession>
<evidence type="ECO:0000313" key="2">
    <source>
        <dbReference type="Proteomes" id="UP000501466"/>
    </source>
</evidence>
<dbReference type="AlphaFoldDB" id="A0A6F8PJN2"/>
<proteinExistence type="predicted"/>
<reference evidence="2" key="1">
    <citation type="submission" date="2019-11" db="EMBL/GenBank/DDBJ databases">
        <title>Isolation and characterization of two novel species in the genus Thiomicrorhabdus.</title>
        <authorList>
            <person name="Mochizuki J."/>
            <person name="Kojima H."/>
            <person name="Fukui M."/>
        </authorList>
    </citation>
    <scope>NUCLEOTIDE SEQUENCE [LARGE SCALE GENOMIC DNA]</scope>
    <source>
        <strain evidence="2">AkT22</strain>
    </source>
</reference>